<evidence type="ECO:0000313" key="15">
    <source>
        <dbReference type="EMBL" id="NXE29561.1"/>
    </source>
</evidence>
<dbReference type="EMBL" id="VWPR01003025">
    <property type="protein sequence ID" value="NXE29561.1"/>
    <property type="molecule type" value="Genomic_DNA"/>
</dbReference>
<comment type="subcellular location">
    <subcellularLocation>
        <location evidence="2">Cytoplasm</location>
    </subcellularLocation>
</comment>
<evidence type="ECO:0000256" key="11">
    <source>
        <dbReference type="ARBA" id="ARBA00023054"/>
    </source>
</evidence>
<dbReference type="Pfam" id="PF00643">
    <property type="entry name" value="zf-B_box"/>
    <property type="match status" value="1"/>
</dbReference>
<protein>
    <recommendedName>
        <fullName evidence="5">RING-type E3 ubiquitin transferase</fullName>
        <ecNumber evidence="5">2.3.2.27</ecNumber>
    </recommendedName>
</protein>
<keyword evidence="8 12" id="KW-0863">Zinc-finger</keyword>
<keyword evidence="10" id="KW-0862">Zinc</keyword>
<dbReference type="Gene3D" id="3.30.160.60">
    <property type="entry name" value="Classic Zinc Finger"/>
    <property type="match status" value="1"/>
</dbReference>
<proteinExistence type="inferred from homology"/>
<dbReference type="SUPFAM" id="SSF57845">
    <property type="entry name" value="B-box zinc-binding domain"/>
    <property type="match status" value="1"/>
</dbReference>
<keyword evidence="6" id="KW-0963">Cytoplasm</keyword>
<keyword evidence="7" id="KW-0808">Transferase</keyword>
<evidence type="ECO:0000313" key="16">
    <source>
        <dbReference type="Proteomes" id="UP000560386"/>
    </source>
</evidence>
<evidence type="ECO:0000256" key="7">
    <source>
        <dbReference type="ARBA" id="ARBA00022679"/>
    </source>
</evidence>
<evidence type="ECO:0000256" key="4">
    <source>
        <dbReference type="ARBA" id="ARBA00008518"/>
    </source>
</evidence>
<dbReference type="InterPro" id="IPR020457">
    <property type="entry name" value="Znf_B-box_chordata"/>
</dbReference>
<evidence type="ECO:0000256" key="6">
    <source>
        <dbReference type="ARBA" id="ARBA00022490"/>
    </source>
</evidence>
<evidence type="ECO:0000256" key="10">
    <source>
        <dbReference type="ARBA" id="ARBA00022833"/>
    </source>
</evidence>
<dbReference type="Proteomes" id="UP000560386">
    <property type="component" value="Unassembled WGS sequence"/>
</dbReference>
<feature type="non-terminal residue" evidence="15">
    <location>
        <position position="1"/>
    </location>
</feature>
<evidence type="ECO:0000256" key="1">
    <source>
        <dbReference type="ARBA" id="ARBA00000900"/>
    </source>
</evidence>
<feature type="non-terminal residue" evidence="15">
    <location>
        <position position="98"/>
    </location>
</feature>
<dbReference type="PANTHER" id="PTHR24103">
    <property type="entry name" value="E3 UBIQUITIN-PROTEIN LIGASE TRIM"/>
    <property type="match status" value="1"/>
</dbReference>
<dbReference type="PRINTS" id="PR01406">
    <property type="entry name" value="BBOXZNFINGER"/>
</dbReference>
<keyword evidence="9" id="KW-0833">Ubl conjugation pathway</keyword>
<keyword evidence="8 12" id="KW-0479">Metal-binding</keyword>
<evidence type="ECO:0000256" key="8">
    <source>
        <dbReference type="ARBA" id="ARBA00022771"/>
    </source>
</evidence>
<evidence type="ECO:0000259" key="14">
    <source>
        <dbReference type="PROSITE" id="PS50119"/>
    </source>
</evidence>
<dbReference type="GO" id="GO:0008270">
    <property type="term" value="F:zinc ion binding"/>
    <property type="evidence" value="ECO:0007669"/>
    <property type="project" value="UniProtKB-KW"/>
</dbReference>
<evidence type="ECO:0000256" key="12">
    <source>
        <dbReference type="PROSITE-ProRule" id="PRU00024"/>
    </source>
</evidence>
<evidence type="ECO:0000256" key="2">
    <source>
        <dbReference type="ARBA" id="ARBA00004496"/>
    </source>
</evidence>
<evidence type="ECO:0000256" key="5">
    <source>
        <dbReference type="ARBA" id="ARBA00012483"/>
    </source>
</evidence>
<keyword evidence="11 13" id="KW-0175">Coiled coil</keyword>
<dbReference type="GO" id="GO:0061630">
    <property type="term" value="F:ubiquitin protein ligase activity"/>
    <property type="evidence" value="ECO:0007669"/>
    <property type="project" value="UniProtKB-EC"/>
</dbReference>
<dbReference type="InterPro" id="IPR000315">
    <property type="entry name" value="Znf_B-box"/>
</dbReference>
<evidence type="ECO:0000256" key="13">
    <source>
        <dbReference type="SAM" id="Coils"/>
    </source>
</evidence>
<dbReference type="SMART" id="SM00336">
    <property type="entry name" value="BBOX"/>
    <property type="match status" value="1"/>
</dbReference>
<dbReference type="GO" id="GO:0016874">
    <property type="term" value="F:ligase activity"/>
    <property type="evidence" value="ECO:0007669"/>
    <property type="project" value="UniProtKB-KW"/>
</dbReference>
<accession>A0A7K8LKG1</accession>
<comment type="pathway">
    <text evidence="3">Protein modification; protein ubiquitination.</text>
</comment>
<evidence type="ECO:0000256" key="3">
    <source>
        <dbReference type="ARBA" id="ARBA00004906"/>
    </source>
</evidence>
<organism evidence="15 16">
    <name type="scientific">Ardeotis kori</name>
    <dbReference type="NCBI Taxonomy" id="89386"/>
    <lineage>
        <taxon>Eukaryota</taxon>
        <taxon>Metazoa</taxon>
        <taxon>Chordata</taxon>
        <taxon>Craniata</taxon>
        <taxon>Vertebrata</taxon>
        <taxon>Euteleostomi</taxon>
        <taxon>Archelosauria</taxon>
        <taxon>Archosauria</taxon>
        <taxon>Dinosauria</taxon>
        <taxon>Saurischia</taxon>
        <taxon>Theropoda</taxon>
        <taxon>Coelurosauria</taxon>
        <taxon>Aves</taxon>
        <taxon>Neognathae</taxon>
        <taxon>Neoaves</taxon>
        <taxon>Otidimorphae</taxon>
        <taxon>Otidiformes</taxon>
        <taxon>Otididae</taxon>
        <taxon>Ardeotis</taxon>
    </lineage>
</organism>
<dbReference type="AlphaFoldDB" id="A0A7K8LKG1"/>
<dbReference type="PROSITE" id="PS50119">
    <property type="entry name" value="ZF_BBOX"/>
    <property type="match status" value="1"/>
</dbReference>
<comment type="similarity">
    <text evidence="4">Belongs to the TRIM/RBCC family.</text>
</comment>
<keyword evidence="15" id="KW-0436">Ligase</keyword>
<comment type="catalytic activity">
    <reaction evidence="1">
        <text>S-ubiquitinyl-[E2 ubiquitin-conjugating enzyme]-L-cysteine + [acceptor protein]-L-lysine = [E2 ubiquitin-conjugating enzyme]-L-cysteine + N(6)-ubiquitinyl-[acceptor protein]-L-lysine.</text>
        <dbReference type="EC" id="2.3.2.27"/>
    </reaction>
</comment>
<comment type="caution">
    <text evidence="15">The sequence shown here is derived from an EMBL/GenBank/DDBJ whole genome shotgun (WGS) entry which is preliminary data.</text>
</comment>
<feature type="domain" description="B box-type" evidence="14">
    <location>
        <begin position="20"/>
        <end position="61"/>
    </location>
</feature>
<reference evidence="15 16" key="1">
    <citation type="submission" date="2019-09" db="EMBL/GenBank/DDBJ databases">
        <title>Bird 10,000 Genomes (B10K) Project - Family phase.</title>
        <authorList>
            <person name="Zhang G."/>
        </authorList>
    </citation>
    <scope>NUCLEOTIDE SEQUENCE [LARGE SCALE GENOMIC DNA]</scope>
    <source>
        <strain evidence="15">B10K-CU-031-01</strain>
        <tissue evidence="15">Muscle</tissue>
    </source>
</reference>
<dbReference type="InterPro" id="IPR050143">
    <property type="entry name" value="TRIM/RBCC"/>
</dbReference>
<sequence length="98" mass="10867">AKIIEIATRLSLRAARGGAGGEKLCEKHQEALKLFCEEDQAPICLVCRESQAHRAHAVVPIEEAAEEDKEKLQAHVQILKDRREKLQGLKTAEEGKSL</sequence>
<dbReference type="CDD" id="cd19760">
    <property type="entry name" value="Bbox2_TRIM4-like"/>
    <property type="match status" value="1"/>
</dbReference>
<gene>
    <name evidence="15" type="primary">Trim41_0</name>
    <name evidence="15" type="ORF">ARDKOR_R14696</name>
</gene>
<feature type="coiled-coil region" evidence="13">
    <location>
        <begin position="62"/>
        <end position="89"/>
    </location>
</feature>
<evidence type="ECO:0000256" key="9">
    <source>
        <dbReference type="ARBA" id="ARBA00022786"/>
    </source>
</evidence>
<dbReference type="EC" id="2.3.2.27" evidence="5"/>
<dbReference type="GO" id="GO:0005737">
    <property type="term" value="C:cytoplasm"/>
    <property type="evidence" value="ECO:0007669"/>
    <property type="project" value="UniProtKB-SubCell"/>
</dbReference>
<name>A0A7K8LKG1_9AVES</name>
<keyword evidence="16" id="KW-1185">Reference proteome</keyword>